<dbReference type="GO" id="GO:0008168">
    <property type="term" value="F:methyltransferase activity"/>
    <property type="evidence" value="ECO:0007669"/>
    <property type="project" value="InterPro"/>
</dbReference>
<sequence>MEMEKVFHMNAGLGEFSYAQNSTILQKTALELVEPMLEESILSMDIMDCKTFCIADLGCSSGPNALLAVQNVIKVLEAKYISVGNPVPQFQVFFNDLPTTDFNSLFRSLPLSVMTDKNDPARSYFTAGVPGSFFGRLFPEKSLHFVHSSYSLHWLSQIPSEVLEKNSVTWNKGKISAGGSPPVGEAYFRQYQKDSNGFLRARAQELVRGGRMLLVLMGRSSREPSDQGFIARAWELLESSLNDLVSEGLIEEEKLDSFNLPLFCPCREEVSSEVAREGSFEIQRLDILIKPDSEEKVKAMRGSASAKEAYGKKIVKEVRAVTESLLEYHFGEEITDLLFNRYGEIFGKRWSEPMKYPENGEDLVIVLERK</sequence>
<dbReference type="Gene3D" id="1.10.1200.270">
    <property type="entry name" value="Methyltransferase, alpha-helical capping domain"/>
    <property type="match status" value="1"/>
</dbReference>
<dbReference type="InterPro" id="IPR042086">
    <property type="entry name" value="MeTrfase_capping"/>
</dbReference>
<dbReference type="InterPro" id="IPR029063">
    <property type="entry name" value="SAM-dependent_MTases_sf"/>
</dbReference>
<dbReference type="Gene3D" id="3.40.50.150">
    <property type="entry name" value="Vaccinia Virus protein VP39"/>
    <property type="match status" value="1"/>
</dbReference>
<keyword evidence="2" id="KW-0460">Magnesium</keyword>
<dbReference type="PANTHER" id="PTHR31009">
    <property type="entry name" value="S-ADENOSYL-L-METHIONINE:CARBOXYL METHYLTRANSFERASE FAMILY PROTEIN"/>
    <property type="match status" value="1"/>
</dbReference>
<evidence type="ECO:0000256" key="2">
    <source>
        <dbReference type="ARBA" id="ARBA00022842"/>
    </source>
</evidence>
<accession>D5ADG0</accession>
<dbReference type="GO" id="GO:0046872">
    <property type="term" value="F:metal ion binding"/>
    <property type="evidence" value="ECO:0007669"/>
    <property type="project" value="UniProtKB-KW"/>
</dbReference>
<dbReference type="Pfam" id="PF03492">
    <property type="entry name" value="Methyltransf_7"/>
    <property type="match status" value="1"/>
</dbReference>
<dbReference type="EMBL" id="BT124318">
    <property type="protein sequence ID" value="ADE77579.1"/>
    <property type="molecule type" value="mRNA"/>
</dbReference>
<dbReference type="AlphaFoldDB" id="D5ADG0"/>
<reference evidence="3" key="1">
    <citation type="submission" date="2010-04" db="EMBL/GenBank/DDBJ databases">
        <authorList>
            <person name="Reid K.E."/>
            <person name="Liao N."/>
            <person name="Chan S."/>
            <person name="Docking R."/>
            <person name="Taylor G."/>
            <person name="Moore R."/>
            <person name="Mayo M."/>
            <person name="Munro S."/>
            <person name="King J."/>
            <person name="Yanchuk A."/>
            <person name="Holt R."/>
            <person name="Jones S."/>
            <person name="Marra M."/>
            <person name="Ritland C.E."/>
            <person name="Ritland K."/>
            <person name="Bohlmann J."/>
        </authorList>
    </citation>
    <scope>NUCLEOTIDE SEQUENCE</scope>
    <source>
        <tissue evidence="3">Bud</tissue>
    </source>
</reference>
<protein>
    <submittedName>
        <fullName evidence="3">Uncharacterized protein</fullName>
    </submittedName>
</protein>
<organism evidence="3">
    <name type="scientific">Picea sitchensis</name>
    <name type="common">Sitka spruce</name>
    <name type="synonym">Pinus sitchensis</name>
    <dbReference type="NCBI Taxonomy" id="3332"/>
    <lineage>
        <taxon>Eukaryota</taxon>
        <taxon>Viridiplantae</taxon>
        <taxon>Streptophyta</taxon>
        <taxon>Embryophyta</taxon>
        <taxon>Tracheophyta</taxon>
        <taxon>Spermatophyta</taxon>
        <taxon>Pinopsida</taxon>
        <taxon>Pinidae</taxon>
        <taxon>Conifers I</taxon>
        <taxon>Pinales</taxon>
        <taxon>Pinaceae</taxon>
        <taxon>Picea</taxon>
    </lineage>
</organism>
<dbReference type="InterPro" id="IPR005299">
    <property type="entry name" value="MeTrfase_7"/>
</dbReference>
<evidence type="ECO:0000256" key="1">
    <source>
        <dbReference type="ARBA" id="ARBA00022723"/>
    </source>
</evidence>
<keyword evidence="1" id="KW-0479">Metal-binding</keyword>
<evidence type="ECO:0000313" key="3">
    <source>
        <dbReference type="EMBL" id="ADE77579.1"/>
    </source>
</evidence>
<proteinExistence type="evidence at transcript level"/>
<name>D5ADG0_PICSI</name>
<dbReference type="SUPFAM" id="SSF53335">
    <property type="entry name" value="S-adenosyl-L-methionine-dependent methyltransferases"/>
    <property type="match status" value="1"/>
</dbReference>